<feature type="region of interest" description="Disordered" evidence="1">
    <location>
        <begin position="481"/>
        <end position="503"/>
    </location>
</feature>
<evidence type="ECO:0000313" key="2">
    <source>
        <dbReference type="EMBL" id="QFG08144.1"/>
    </source>
</evidence>
<reference evidence="2 3" key="1">
    <citation type="submission" date="2019-07" db="EMBL/GenBank/DDBJ databases">
        <authorList>
            <person name="Lauer M.J."/>
            <person name="Stoner T.H."/>
            <person name="Garlena R.A."/>
            <person name="Russell D.A."/>
            <person name="Pope W.H."/>
            <person name="Jacobs-Sera D."/>
            <person name="Hatfull G.F."/>
        </authorList>
    </citation>
    <scope>NUCLEOTIDE SEQUENCE [LARGE SCALE GENOMIC DNA]</scope>
</reference>
<dbReference type="Gene3D" id="3.30.420.280">
    <property type="match status" value="1"/>
</dbReference>
<organism evidence="2 3">
    <name type="scientific">Gordonia phage GretelLyn</name>
    <dbReference type="NCBI Taxonomy" id="2599844"/>
    <lineage>
        <taxon>Viruses</taxon>
        <taxon>Duplodnaviria</taxon>
        <taxon>Heunggongvirae</taxon>
        <taxon>Uroviricota</taxon>
        <taxon>Caudoviricetes</taxon>
        <taxon>Dovevirinae</taxon>
        <taxon>Lambovirus</taxon>
        <taxon>Lambovirus sadboi</taxon>
    </lineage>
</organism>
<feature type="compositionally biased region" description="Basic residues" evidence="1">
    <location>
        <begin position="493"/>
        <end position="503"/>
    </location>
</feature>
<dbReference type="InterPro" id="IPR027417">
    <property type="entry name" value="P-loop_NTPase"/>
</dbReference>
<name>A0A5J6TCM2_9CAUD</name>
<proteinExistence type="predicted"/>
<evidence type="ECO:0000256" key="1">
    <source>
        <dbReference type="SAM" id="MobiDB-lite"/>
    </source>
</evidence>
<dbReference type="Gene3D" id="3.40.50.300">
    <property type="entry name" value="P-loop containing nucleotide triphosphate hydrolases"/>
    <property type="match status" value="1"/>
</dbReference>
<sequence length="503" mass="57514">MTAGVLDKWAVHDYVGWNPHDGQLEIAESQCRYKVAACGRRFGKSDLGGHELVPEALVTKGLENELVNQGKRREFWIVGPEYSDAEKEFRVLWNILSKLEVPMDRPGSYNNPESGQLHLSLWNGTFQVHGKSAKYPDTLVGEGLSGAILAEAAKLKPKVWSKYVRPTLADFNGWALMTSTPEGKNWFYEMWEYGQNPKMAEWGSWRMPAWRNHFVYKTPTYDSHVKRLQAAMVGHQFRGMSPQEIAEAMDLVIDDEILSLLQSTTIEAFNQEIGADFTEYVGRVFKEFDEEIHVTDLRRKPGWELYGAVDYGFTNPNVWLLVQVGPWGEVEVLDEIYEHGLTVEEFGDEILRRGLCPRDVRGFFPDPASPGDTRILSNKLRVRSYTGTGGELKWRIDGIRKALKETPLHVPRYVDGPEGPRRHPDRRPTLLIDRKCKMTVHEFGEYRYPDKVEQSSVKSQELPMKKDDHTPEALGRFFAGYFGTPQQNAGRSGTRKAKYGRKR</sequence>
<dbReference type="EMBL" id="MN234162">
    <property type="protein sequence ID" value="QFG08144.1"/>
    <property type="molecule type" value="Genomic_DNA"/>
</dbReference>
<evidence type="ECO:0000313" key="3">
    <source>
        <dbReference type="Proteomes" id="UP000325832"/>
    </source>
</evidence>
<protein>
    <submittedName>
        <fullName evidence="2">Terminase</fullName>
    </submittedName>
</protein>
<accession>A0A5J6TCM2</accession>
<dbReference type="Proteomes" id="UP000325832">
    <property type="component" value="Genome"/>
</dbReference>
<gene>
    <name evidence="2" type="primary">2</name>
    <name evidence="2" type="ORF">PBI_GRETELLYN_2</name>
</gene>